<proteinExistence type="predicted"/>
<dbReference type="Proteomes" id="UP001065265">
    <property type="component" value="Chromosome"/>
</dbReference>
<accession>A0ABY5SZJ3</accession>
<dbReference type="EMBL" id="CP092471">
    <property type="protein sequence ID" value="UVI39943.1"/>
    <property type="molecule type" value="Genomic_DNA"/>
</dbReference>
<dbReference type="RefSeq" id="WP_265559775.1">
    <property type="nucleotide sequence ID" value="NZ_CP092471.1"/>
</dbReference>
<keyword evidence="2" id="KW-1185">Reference proteome</keyword>
<sequence>MKPIAHDEFSSLIEPGLGCGFETRSGDLVFVASAPSDRKAVAEAVVKATTVPIVLEASRAGGYEALRNGGSFTNGMDFSVSIMRDPGEGRSGEIETTSWSASLTIRGEEGMERVYSDGTYTCGT</sequence>
<name>A0ABY5SZJ3_9SPHN</name>
<protein>
    <submittedName>
        <fullName evidence="1">Uncharacterized protein</fullName>
    </submittedName>
</protein>
<evidence type="ECO:0000313" key="1">
    <source>
        <dbReference type="EMBL" id="UVI39943.1"/>
    </source>
</evidence>
<gene>
    <name evidence="1" type="ORF">L1F33_02995</name>
</gene>
<reference evidence="1" key="1">
    <citation type="submission" date="2022-02" db="EMBL/GenBank/DDBJ databases">
        <title>Qipengyuania spongiae sp. nov., isolated from marine sponge.</title>
        <authorList>
            <person name="Li Z."/>
            <person name="Zhang M."/>
        </authorList>
    </citation>
    <scope>NUCLEOTIDE SEQUENCE</scope>
    <source>
        <strain evidence="1">PHS-Z21</strain>
    </source>
</reference>
<organism evidence="1 2">
    <name type="scientific">Qipengyuania spongiae</name>
    <dbReference type="NCBI Taxonomy" id="2909673"/>
    <lineage>
        <taxon>Bacteria</taxon>
        <taxon>Pseudomonadati</taxon>
        <taxon>Pseudomonadota</taxon>
        <taxon>Alphaproteobacteria</taxon>
        <taxon>Sphingomonadales</taxon>
        <taxon>Erythrobacteraceae</taxon>
        <taxon>Qipengyuania</taxon>
    </lineage>
</organism>
<evidence type="ECO:0000313" key="2">
    <source>
        <dbReference type="Proteomes" id="UP001065265"/>
    </source>
</evidence>